<dbReference type="SUPFAM" id="SSF51126">
    <property type="entry name" value="Pectin lyase-like"/>
    <property type="match status" value="1"/>
</dbReference>
<keyword evidence="3" id="KW-1185">Reference proteome</keyword>
<dbReference type="Pfam" id="PF05048">
    <property type="entry name" value="NosD"/>
    <property type="match status" value="1"/>
</dbReference>
<dbReference type="InterPro" id="IPR007742">
    <property type="entry name" value="NosD_dom"/>
</dbReference>
<dbReference type="Proteomes" id="UP000029085">
    <property type="component" value="Unassembled WGS sequence"/>
</dbReference>
<accession>A0A087MH63</accession>
<dbReference type="EMBL" id="AVCJ01000023">
    <property type="protein sequence ID" value="KFL36216.1"/>
    <property type="molecule type" value="Genomic_DNA"/>
</dbReference>
<organism evidence="2 3">
    <name type="scientific">Arenimonas donghaensis DSM 18148 = HO3-R19</name>
    <dbReference type="NCBI Taxonomy" id="1121014"/>
    <lineage>
        <taxon>Bacteria</taxon>
        <taxon>Pseudomonadati</taxon>
        <taxon>Pseudomonadota</taxon>
        <taxon>Gammaproteobacteria</taxon>
        <taxon>Lysobacterales</taxon>
        <taxon>Lysobacteraceae</taxon>
        <taxon>Arenimonas</taxon>
    </lineage>
</organism>
<evidence type="ECO:0000313" key="3">
    <source>
        <dbReference type="Proteomes" id="UP000029085"/>
    </source>
</evidence>
<dbReference type="PATRIC" id="fig|1121014.3.peg.1855"/>
<dbReference type="InterPro" id="IPR012334">
    <property type="entry name" value="Pectin_lyas_fold"/>
</dbReference>
<name>A0A087MH63_9GAMM</name>
<dbReference type="Gene3D" id="2.160.20.10">
    <property type="entry name" value="Single-stranded right-handed beta-helix, Pectin lyase-like"/>
    <property type="match status" value="1"/>
</dbReference>
<gene>
    <name evidence="2" type="ORF">N788_04830</name>
</gene>
<sequence length="342" mass="35964">MLVLALAMVPVAKSEAAVACGDFVGGTVVLTANLDCSAAGGYTAIGIGADDTVIELNGHTLSGGRDLIGVDVSSYNNVTIRGPGVIRGFWLGVRAGNGRGLTVEGVRFDDLGMGISDNHGQDAVILENEFFGMDFHGIQFATVAAGQPDSTGGLVRGNSFDGGGTAIELCGMQTYGHNISRNRIQNQSHFGIVLSDETHRNRIAGNDVDNSYGGLALFNAQRNRIVSERYTSGTLGVWMYSQPPGSCLNTGLRRVNGNRFNGMSLFELQTAVQFGADGVPGSVRRNQFLDSKVYNNERGLVFATDSRENTATGNALFGTVLPIQDSGTANTTSPNYCDSGAC</sequence>
<dbReference type="SMART" id="SM00710">
    <property type="entry name" value="PbH1"/>
    <property type="match status" value="6"/>
</dbReference>
<protein>
    <recommendedName>
        <fullName evidence="1">Periplasmic copper-binding protein NosD beta helix domain-containing protein</fullName>
    </recommendedName>
</protein>
<dbReference type="AlphaFoldDB" id="A0A087MH63"/>
<evidence type="ECO:0000313" key="2">
    <source>
        <dbReference type="EMBL" id="KFL36216.1"/>
    </source>
</evidence>
<dbReference type="InterPro" id="IPR006626">
    <property type="entry name" value="PbH1"/>
</dbReference>
<reference evidence="3" key="1">
    <citation type="submission" date="2013-08" db="EMBL/GenBank/DDBJ databases">
        <title>Genome sequencing of Arenimonas donghaensis.</title>
        <authorList>
            <person name="Chen F."/>
            <person name="Wang G."/>
        </authorList>
    </citation>
    <scope>NUCLEOTIDE SEQUENCE [LARGE SCALE GENOMIC DNA]</scope>
    <source>
        <strain evidence="3">HO3-R19</strain>
    </source>
</reference>
<dbReference type="InterPro" id="IPR011050">
    <property type="entry name" value="Pectin_lyase_fold/virulence"/>
</dbReference>
<reference evidence="2 3" key="2">
    <citation type="journal article" date="2015" name="Stand. Genomic Sci.">
        <title>High quality draft genomic sequence of Arenimonas donghaensis DSM 18148(T).</title>
        <authorList>
            <person name="Chen F."/>
            <person name="Wang H."/>
            <person name="Cao Y."/>
            <person name="Li X."/>
            <person name="Wang G."/>
        </authorList>
    </citation>
    <scope>NUCLEOTIDE SEQUENCE [LARGE SCALE GENOMIC DNA]</scope>
    <source>
        <strain evidence="2 3">HO3-R19</strain>
    </source>
</reference>
<feature type="domain" description="Periplasmic copper-binding protein NosD beta helix" evidence="1">
    <location>
        <begin position="52"/>
        <end position="211"/>
    </location>
</feature>
<proteinExistence type="predicted"/>
<comment type="caution">
    <text evidence="2">The sequence shown here is derived from an EMBL/GenBank/DDBJ whole genome shotgun (WGS) entry which is preliminary data.</text>
</comment>
<evidence type="ECO:0000259" key="1">
    <source>
        <dbReference type="Pfam" id="PF05048"/>
    </source>
</evidence>